<feature type="region of interest" description="Disordered" evidence="1">
    <location>
        <begin position="383"/>
        <end position="402"/>
    </location>
</feature>
<name>A0A6A7BAG5_9PLEO</name>
<protein>
    <submittedName>
        <fullName evidence="2">Uncharacterized protein</fullName>
    </submittedName>
</protein>
<evidence type="ECO:0000313" key="3">
    <source>
        <dbReference type="Proteomes" id="UP000799423"/>
    </source>
</evidence>
<dbReference type="OrthoDB" id="3798510at2759"/>
<sequence length="492" mass="53356">MMVQSARGLHSGVQDNPPHLNVLPSTETILQHWAPQLRPNTLSSSQTTVPAADHAVPTQLSPTGMRVVPTAGSDSCAERSRSRSRSRSRRKESRFFPLSAFLACPDPTGRYPSKSKFSSSLTTGPPLPAELVDREHEGASEALPTVVSVAATRNCLSPSREHGQSAPALPNCDWNFSLDIPATQTPIRRLPRSMTQSHLSNHHAGRAFTALVTAPIGSPRPFINMPPLRIRPAVPLHLFNAKILSAIPSEQTLKLHPVRYEVQQDHRSFLDLGHANPCWCSIPIDAMAHECATMEQLPMPPASTETDHSETVNLYIDSALDSTSPPSSLQESRSQSELSTLLSDDWTVLPYTSRSHGRRCRSKSSSETIDDEEGAYLISAASYTASGPPTPMPSPEDGMSESISGSSSLSLCVLSPSGSTMELTRSPWDEGECQVCQRYICVCDGASTSAVEWPILQDNTGVMKRTGHELRGGTLNMDDAESIWELDGGSFL</sequence>
<evidence type="ECO:0000313" key="2">
    <source>
        <dbReference type="EMBL" id="KAF2852404.1"/>
    </source>
</evidence>
<feature type="region of interest" description="Disordered" evidence="1">
    <location>
        <begin position="61"/>
        <end position="91"/>
    </location>
</feature>
<gene>
    <name evidence="2" type="ORF">T440DRAFT_447117</name>
</gene>
<dbReference type="Proteomes" id="UP000799423">
    <property type="component" value="Unassembled WGS sequence"/>
</dbReference>
<evidence type="ECO:0000256" key="1">
    <source>
        <dbReference type="SAM" id="MobiDB-lite"/>
    </source>
</evidence>
<feature type="region of interest" description="Disordered" evidence="1">
    <location>
        <begin position="1"/>
        <end position="20"/>
    </location>
</feature>
<keyword evidence="3" id="KW-1185">Reference proteome</keyword>
<feature type="compositionally biased region" description="Basic residues" evidence="1">
    <location>
        <begin position="82"/>
        <end position="91"/>
    </location>
</feature>
<organism evidence="2 3">
    <name type="scientific">Plenodomus tracheiphilus IPT5</name>
    <dbReference type="NCBI Taxonomy" id="1408161"/>
    <lineage>
        <taxon>Eukaryota</taxon>
        <taxon>Fungi</taxon>
        <taxon>Dikarya</taxon>
        <taxon>Ascomycota</taxon>
        <taxon>Pezizomycotina</taxon>
        <taxon>Dothideomycetes</taxon>
        <taxon>Pleosporomycetidae</taxon>
        <taxon>Pleosporales</taxon>
        <taxon>Pleosporineae</taxon>
        <taxon>Leptosphaeriaceae</taxon>
        <taxon>Plenodomus</taxon>
    </lineage>
</organism>
<dbReference type="AlphaFoldDB" id="A0A6A7BAG5"/>
<proteinExistence type="predicted"/>
<dbReference type="EMBL" id="MU006299">
    <property type="protein sequence ID" value="KAF2852404.1"/>
    <property type="molecule type" value="Genomic_DNA"/>
</dbReference>
<accession>A0A6A7BAG5</accession>
<reference evidence="2" key="1">
    <citation type="submission" date="2020-01" db="EMBL/GenBank/DDBJ databases">
        <authorList>
            <consortium name="DOE Joint Genome Institute"/>
            <person name="Haridas S."/>
            <person name="Albert R."/>
            <person name="Binder M."/>
            <person name="Bloem J."/>
            <person name="Labutti K."/>
            <person name="Salamov A."/>
            <person name="Andreopoulos B."/>
            <person name="Baker S.E."/>
            <person name="Barry K."/>
            <person name="Bills G."/>
            <person name="Bluhm B.H."/>
            <person name="Cannon C."/>
            <person name="Castanera R."/>
            <person name="Culley D.E."/>
            <person name="Daum C."/>
            <person name="Ezra D."/>
            <person name="Gonzalez J.B."/>
            <person name="Henrissat B."/>
            <person name="Kuo A."/>
            <person name="Liang C."/>
            <person name="Lipzen A."/>
            <person name="Lutzoni F."/>
            <person name="Magnuson J."/>
            <person name="Mondo S."/>
            <person name="Nolan M."/>
            <person name="Ohm R."/>
            <person name="Pangilinan J."/>
            <person name="Park H.-J."/>
            <person name="Ramirez L."/>
            <person name="Alfaro M."/>
            <person name="Sun H."/>
            <person name="Tritt A."/>
            <person name="Yoshinaga Y."/>
            <person name="Zwiers L.-H."/>
            <person name="Turgeon B.G."/>
            <person name="Goodwin S.B."/>
            <person name="Spatafora J.W."/>
            <person name="Crous P.W."/>
            <person name="Grigoriev I.V."/>
        </authorList>
    </citation>
    <scope>NUCLEOTIDE SEQUENCE</scope>
    <source>
        <strain evidence="2">IPT5</strain>
    </source>
</reference>